<dbReference type="OrthoDB" id="2804813at2"/>
<reference evidence="1 2" key="1">
    <citation type="submission" date="2016-07" db="EMBL/GenBank/DDBJ databases">
        <title>Caryophanon latum genome sequencing.</title>
        <authorList>
            <person name="Verma A."/>
            <person name="Pal Y."/>
            <person name="Krishnamurthi S."/>
        </authorList>
    </citation>
    <scope>NUCLEOTIDE SEQUENCE [LARGE SCALE GENOMIC DNA]</scope>
    <source>
        <strain evidence="1 2">DSM 14151</strain>
    </source>
</reference>
<dbReference type="AlphaFoldDB" id="A0A1C0YUH1"/>
<dbReference type="EMBL" id="MATO01000034">
    <property type="protein sequence ID" value="OCS90815.1"/>
    <property type="molecule type" value="Genomic_DNA"/>
</dbReference>
<comment type="caution">
    <text evidence="1">The sequence shown here is derived from an EMBL/GenBank/DDBJ whole genome shotgun (WGS) entry which is preliminary data.</text>
</comment>
<name>A0A1C0YUH1_9BACL</name>
<keyword evidence="2" id="KW-1185">Reference proteome</keyword>
<sequence>MNKEELLQEVLPYLVTYVQDGIVNIAPYVNDALHIERLSDLLKLAIFKQQATLQFMRAFTADAQSMRRRHTTTATYIGEVRGSICWQPTIEKQTTHSKQHVVVARSTDAQDAERQVVEAVAYTLRTSYERDTFLRTFQSRSWYAPFIEAMPAFLRAAAHVKRQRMTASPRILSRMEQHQQPLYRHAAKLYRQLHALQQRRYDATLLQRALTEFFIVPKHTDVLFELYWIVQIIKQQRDVTFHMNDGKTRPLASWQHGDTSVTIYHNKATTPHTQFHTAFRELDSAHPFVQATKRAAMQFNEAAHTLFQRKQTDFVWRGRPDFTIEYVKHGTLTHVVIGEVKYTTNEAYIQSGLAQLLRYMHFMKTTAQPKVYGLLCVNDDRPMQYDNIQLLSANDSTMQLPKLEE</sequence>
<accession>A0A1C0YUH1</accession>
<evidence type="ECO:0000313" key="1">
    <source>
        <dbReference type="EMBL" id="OCS90815.1"/>
    </source>
</evidence>
<proteinExistence type="predicted"/>
<dbReference type="Proteomes" id="UP000093482">
    <property type="component" value="Unassembled WGS sequence"/>
</dbReference>
<evidence type="ECO:0000313" key="2">
    <source>
        <dbReference type="Proteomes" id="UP000093482"/>
    </source>
</evidence>
<protein>
    <submittedName>
        <fullName evidence="1">Uncharacterized protein</fullName>
    </submittedName>
</protein>
<gene>
    <name evidence="1" type="ORF">A6K76_01835</name>
</gene>
<organism evidence="1 2">
    <name type="scientific">Caryophanon latum</name>
    <dbReference type="NCBI Taxonomy" id="33977"/>
    <lineage>
        <taxon>Bacteria</taxon>
        <taxon>Bacillati</taxon>
        <taxon>Bacillota</taxon>
        <taxon>Bacilli</taxon>
        <taxon>Bacillales</taxon>
        <taxon>Caryophanaceae</taxon>
        <taxon>Caryophanon</taxon>
    </lineage>
</organism>
<dbReference type="RefSeq" id="WP_066464243.1">
    <property type="nucleotide sequence ID" value="NZ_MATO01000034.1"/>
</dbReference>